<organism evidence="1 2">
    <name type="scientific">Caenimonas sedimenti</name>
    <dbReference type="NCBI Taxonomy" id="2596921"/>
    <lineage>
        <taxon>Bacteria</taxon>
        <taxon>Pseudomonadati</taxon>
        <taxon>Pseudomonadota</taxon>
        <taxon>Betaproteobacteria</taxon>
        <taxon>Burkholderiales</taxon>
        <taxon>Comamonadaceae</taxon>
        <taxon>Caenimonas</taxon>
    </lineage>
</organism>
<gene>
    <name evidence="1" type="ORF">FN976_01695</name>
</gene>
<accession>A0A562ZY07</accession>
<dbReference type="OrthoDB" id="9801445at2"/>
<sequence>MASLVTSSNVRPERVATHARASSLRSVIWTRLKGDTNPSGKVPPLDFLLVAIVCSCLRVWIANAHAAA</sequence>
<reference evidence="1 2" key="1">
    <citation type="submission" date="2019-07" db="EMBL/GenBank/DDBJ databases">
        <title>Caenimonas sedimenti sp. nov., isolated from activated sludge.</title>
        <authorList>
            <person name="Xu J."/>
        </authorList>
    </citation>
    <scope>NUCLEOTIDE SEQUENCE [LARGE SCALE GENOMIC DNA]</scope>
    <source>
        <strain evidence="1 2">HX-9-20</strain>
    </source>
</reference>
<name>A0A562ZY07_9BURK</name>
<dbReference type="Proteomes" id="UP000318199">
    <property type="component" value="Unassembled WGS sequence"/>
</dbReference>
<comment type="caution">
    <text evidence="1">The sequence shown here is derived from an EMBL/GenBank/DDBJ whole genome shotgun (WGS) entry which is preliminary data.</text>
</comment>
<evidence type="ECO:0000313" key="1">
    <source>
        <dbReference type="EMBL" id="TWO73257.1"/>
    </source>
</evidence>
<proteinExistence type="predicted"/>
<dbReference type="AlphaFoldDB" id="A0A562ZY07"/>
<protein>
    <submittedName>
        <fullName evidence="1">Uncharacterized protein</fullName>
    </submittedName>
</protein>
<dbReference type="EMBL" id="VOBQ01000002">
    <property type="protein sequence ID" value="TWO73257.1"/>
    <property type="molecule type" value="Genomic_DNA"/>
</dbReference>
<keyword evidence="2" id="KW-1185">Reference proteome</keyword>
<evidence type="ECO:0000313" key="2">
    <source>
        <dbReference type="Proteomes" id="UP000318199"/>
    </source>
</evidence>